<dbReference type="RefSeq" id="WP_040202893.1">
    <property type="nucleotide sequence ID" value="NZ_CP010312.1"/>
</dbReference>
<evidence type="ECO:0000256" key="3">
    <source>
        <dbReference type="SAM" id="Phobius"/>
    </source>
</evidence>
<accession>A0A0B5FUB9</accession>
<dbReference type="Proteomes" id="UP000035036">
    <property type="component" value="Plasmid pGSUB1"/>
</dbReference>
<gene>
    <name evidence="5" type="ORF">GSUB_17315</name>
</gene>
<protein>
    <submittedName>
        <fullName evidence="5">Stomatin 2</fullName>
    </submittedName>
</protein>
<evidence type="ECO:0000256" key="2">
    <source>
        <dbReference type="ARBA" id="ARBA00008164"/>
    </source>
</evidence>
<dbReference type="EMBL" id="CP010312">
    <property type="protein sequence ID" value="AJF08244.1"/>
    <property type="molecule type" value="Genomic_DNA"/>
</dbReference>
<evidence type="ECO:0000313" key="5">
    <source>
        <dbReference type="EMBL" id="AJF08244.1"/>
    </source>
</evidence>
<keyword evidence="3" id="KW-0472">Membrane</keyword>
<dbReference type="InterPro" id="IPR001972">
    <property type="entry name" value="Stomatin_HflK_fam"/>
</dbReference>
<sequence>MNETLIAVGLLTVFIVIILLKTAVIVPQKSEYVIERLGKFSRVLGAGFHVLVPFLDKVAYKYSLKEKVTDIPSQTCITKDNVTVDIDGLLYLQVVDSKAAAYGINDYELAASQLAQTTLRSCIGRIDLDKTFEEREHINAKVVEEIDKAALTWGCKVLRYEVKDIIPPVSVKQAMEAQMTAVRQKRAEIARSEGERQSTINLAEGHRQDAILRSEGEKQRRINEAEGRAQEILQIANATAEGLRAIAKELQAEGGQQAANLRVAEQYVGEFGKLAKESNTLILPSNTADIASMVSTAMSAMSKLSQSDKKTA</sequence>
<dbReference type="AlphaFoldDB" id="A0A0B5FUB9"/>
<evidence type="ECO:0000256" key="1">
    <source>
        <dbReference type="ARBA" id="ARBA00004167"/>
    </source>
</evidence>
<dbReference type="GO" id="GO:0005886">
    <property type="term" value="C:plasma membrane"/>
    <property type="evidence" value="ECO:0007669"/>
    <property type="project" value="UniProtKB-ARBA"/>
</dbReference>
<reference evidence="5 6" key="1">
    <citation type="journal article" date="2015" name="Genome Announc.">
        <title>Genomes of Geoalkalibacter ferrihydriticus Z-0531T and Geoalkalibacter subterraneus Red1T, Two Haloalkaliphilic Metal-Reducing Deltaproteobacteria.</title>
        <authorList>
            <person name="Badalamenti J.P."/>
            <person name="Krajmalnik-Brown R."/>
            <person name="Torres C.I."/>
            <person name="Bond D.R."/>
        </authorList>
    </citation>
    <scope>NUCLEOTIDE SEQUENCE [LARGE SCALE GENOMIC DNA]</scope>
    <source>
        <strain evidence="5 6">Red1</strain>
        <plasmid evidence="6">Plasmid pGSUB1</plasmid>
    </source>
</reference>
<feature type="domain" description="Band 7" evidence="4">
    <location>
        <begin position="21"/>
        <end position="179"/>
    </location>
</feature>
<keyword evidence="3" id="KW-0812">Transmembrane</keyword>
<geneLocation type="plasmid" evidence="5 6">
    <name>pGSUB1</name>
</geneLocation>
<dbReference type="KEGG" id="gsb:GSUB_17315"/>
<dbReference type="InterPro" id="IPR036013">
    <property type="entry name" value="Band_7/SPFH_dom_sf"/>
</dbReference>
<dbReference type="SUPFAM" id="SSF117892">
    <property type="entry name" value="Band 7/SPFH domain"/>
    <property type="match status" value="1"/>
</dbReference>
<dbReference type="Pfam" id="PF16200">
    <property type="entry name" value="Band_7_C"/>
    <property type="match status" value="1"/>
</dbReference>
<organism evidence="5 6">
    <name type="scientific">Geoalkalibacter subterraneus</name>
    <dbReference type="NCBI Taxonomy" id="483547"/>
    <lineage>
        <taxon>Bacteria</taxon>
        <taxon>Pseudomonadati</taxon>
        <taxon>Thermodesulfobacteriota</taxon>
        <taxon>Desulfuromonadia</taxon>
        <taxon>Desulfuromonadales</taxon>
        <taxon>Geoalkalibacteraceae</taxon>
        <taxon>Geoalkalibacter</taxon>
    </lineage>
</organism>
<dbReference type="SMART" id="SM00244">
    <property type="entry name" value="PHB"/>
    <property type="match status" value="1"/>
</dbReference>
<dbReference type="Gene3D" id="3.30.479.30">
    <property type="entry name" value="Band 7 domain"/>
    <property type="match status" value="1"/>
</dbReference>
<keyword evidence="6" id="KW-1185">Reference proteome</keyword>
<feature type="transmembrane region" description="Helical" evidence="3">
    <location>
        <begin position="6"/>
        <end position="26"/>
    </location>
</feature>
<comment type="subcellular location">
    <subcellularLocation>
        <location evidence="1">Membrane</location>
        <topology evidence="1">Single-pass membrane protein</topology>
    </subcellularLocation>
</comment>
<keyword evidence="3" id="KW-1133">Transmembrane helix</keyword>
<keyword evidence="5" id="KW-0614">Plasmid</keyword>
<dbReference type="CDD" id="cd08829">
    <property type="entry name" value="SPFH_paraslipin"/>
    <property type="match status" value="1"/>
</dbReference>
<dbReference type="FunFam" id="3.30.479.30:FF:000004">
    <property type="entry name" value="Putative membrane protease family, stomatin"/>
    <property type="match status" value="1"/>
</dbReference>
<name>A0A0B5FUB9_9BACT</name>
<comment type="similarity">
    <text evidence="2">Belongs to the band 7/mec-2 family.</text>
</comment>
<dbReference type="InterPro" id="IPR032435">
    <property type="entry name" value="STML2-like_C"/>
</dbReference>
<evidence type="ECO:0000313" key="6">
    <source>
        <dbReference type="Proteomes" id="UP000035036"/>
    </source>
</evidence>
<proteinExistence type="inferred from homology"/>
<dbReference type="InterPro" id="IPR050710">
    <property type="entry name" value="Band7/mec-2_domain"/>
</dbReference>
<dbReference type="PANTHER" id="PTHR43327:SF10">
    <property type="entry name" value="STOMATIN-LIKE PROTEIN 2, MITOCHONDRIAL"/>
    <property type="match status" value="1"/>
</dbReference>
<dbReference type="PRINTS" id="PR00721">
    <property type="entry name" value="STOMATIN"/>
</dbReference>
<dbReference type="Pfam" id="PF01145">
    <property type="entry name" value="Band_7"/>
    <property type="match status" value="1"/>
</dbReference>
<dbReference type="PANTHER" id="PTHR43327">
    <property type="entry name" value="STOMATIN-LIKE PROTEIN 2, MITOCHONDRIAL"/>
    <property type="match status" value="1"/>
</dbReference>
<evidence type="ECO:0000259" key="4">
    <source>
        <dbReference type="SMART" id="SM00244"/>
    </source>
</evidence>
<dbReference type="InterPro" id="IPR001107">
    <property type="entry name" value="Band_7"/>
</dbReference>
<dbReference type="OrthoDB" id="9809197at2"/>
<dbReference type="HOGENOM" id="CLU_024949_2_2_7"/>
<dbReference type="GO" id="GO:0098552">
    <property type="term" value="C:side of membrane"/>
    <property type="evidence" value="ECO:0007669"/>
    <property type="project" value="UniProtKB-ARBA"/>
</dbReference>